<keyword evidence="1" id="KW-0853">WD repeat</keyword>
<gene>
    <name evidence="2" type="ORF">EAG_12108</name>
</gene>
<dbReference type="InterPro" id="IPR015943">
    <property type="entry name" value="WD40/YVTN_repeat-like_dom_sf"/>
</dbReference>
<evidence type="ECO:0000313" key="2">
    <source>
        <dbReference type="EMBL" id="EFN67125.1"/>
    </source>
</evidence>
<dbReference type="PROSITE" id="PS50294">
    <property type="entry name" value="WD_REPEATS_REGION"/>
    <property type="match status" value="1"/>
</dbReference>
<accession>E2AHH0</accession>
<feature type="non-terminal residue" evidence="2">
    <location>
        <position position="1"/>
    </location>
</feature>
<dbReference type="PROSITE" id="PS50082">
    <property type="entry name" value="WD_REPEATS_2"/>
    <property type="match status" value="1"/>
</dbReference>
<feature type="non-terminal residue" evidence="2">
    <location>
        <position position="84"/>
    </location>
</feature>
<dbReference type="Proteomes" id="UP000000311">
    <property type="component" value="Unassembled WGS sequence"/>
</dbReference>
<reference evidence="2 3" key="1">
    <citation type="journal article" date="2010" name="Science">
        <title>Genomic comparison of the ants Camponotus floridanus and Harpegnathos saltator.</title>
        <authorList>
            <person name="Bonasio R."/>
            <person name="Zhang G."/>
            <person name="Ye C."/>
            <person name="Mutti N.S."/>
            <person name="Fang X."/>
            <person name="Qin N."/>
            <person name="Donahue G."/>
            <person name="Yang P."/>
            <person name="Li Q."/>
            <person name="Li C."/>
            <person name="Zhang P."/>
            <person name="Huang Z."/>
            <person name="Berger S.L."/>
            <person name="Reinberg D."/>
            <person name="Wang J."/>
            <person name="Liebig J."/>
        </authorList>
    </citation>
    <scope>NUCLEOTIDE SEQUENCE [LARGE SCALE GENOMIC DNA]</scope>
    <source>
        <strain evidence="3">C129</strain>
    </source>
</reference>
<dbReference type="AlphaFoldDB" id="E2AHH0"/>
<dbReference type="Gene3D" id="2.130.10.10">
    <property type="entry name" value="YVTN repeat-like/Quinoprotein amine dehydrogenase"/>
    <property type="match status" value="1"/>
</dbReference>
<dbReference type="OrthoDB" id="4899631at2759"/>
<dbReference type="EMBL" id="GL439539">
    <property type="protein sequence ID" value="EFN67125.1"/>
    <property type="molecule type" value="Genomic_DNA"/>
</dbReference>
<dbReference type="STRING" id="104421.E2AHH0"/>
<dbReference type="InParanoid" id="E2AHH0"/>
<evidence type="ECO:0000256" key="1">
    <source>
        <dbReference type="PROSITE-ProRule" id="PRU00221"/>
    </source>
</evidence>
<proteinExistence type="predicted"/>
<protein>
    <submittedName>
        <fullName evidence="2">WD repeat-containing protein 66</fullName>
    </submittedName>
</protein>
<sequence>ELQWSFGINPEVPVINLTTKDRTLLAYACSHVVVIYNYISREMLSLVGHHNAVETLSTSRDSKWLLSANFGKDSMVIVWDTEKG</sequence>
<keyword evidence="3" id="KW-1185">Reference proteome</keyword>
<dbReference type="InterPro" id="IPR001680">
    <property type="entry name" value="WD40_rpt"/>
</dbReference>
<organism evidence="3">
    <name type="scientific">Camponotus floridanus</name>
    <name type="common">Florida carpenter ant</name>
    <dbReference type="NCBI Taxonomy" id="104421"/>
    <lineage>
        <taxon>Eukaryota</taxon>
        <taxon>Metazoa</taxon>
        <taxon>Ecdysozoa</taxon>
        <taxon>Arthropoda</taxon>
        <taxon>Hexapoda</taxon>
        <taxon>Insecta</taxon>
        <taxon>Pterygota</taxon>
        <taxon>Neoptera</taxon>
        <taxon>Endopterygota</taxon>
        <taxon>Hymenoptera</taxon>
        <taxon>Apocrita</taxon>
        <taxon>Aculeata</taxon>
        <taxon>Formicoidea</taxon>
        <taxon>Formicidae</taxon>
        <taxon>Formicinae</taxon>
        <taxon>Camponotus</taxon>
    </lineage>
</organism>
<evidence type="ECO:0000313" key="3">
    <source>
        <dbReference type="Proteomes" id="UP000000311"/>
    </source>
</evidence>
<feature type="repeat" description="WD" evidence="1">
    <location>
        <begin position="46"/>
        <end position="84"/>
    </location>
</feature>
<name>E2AHH0_CAMFO</name>
<dbReference type="SUPFAM" id="SSF50978">
    <property type="entry name" value="WD40 repeat-like"/>
    <property type="match status" value="1"/>
</dbReference>
<dbReference type="InterPro" id="IPR036322">
    <property type="entry name" value="WD40_repeat_dom_sf"/>
</dbReference>